<dbReference type="Pfam" id="PF00730">
    <property type="entry name" value="HhH-GPD"/>
    <property type="match status" value="1"/>
</dbReference>
<dbReference type="SUPFAM" id="SSF48150">
    <property type="entry name" value="DNA-glycosylase"/>
    <property type="match status" value="1"/>
</dbReference>
<evidence type="ECO:0000259" key="5">
    <source>
        <dbReference type="SMART" id="SM00478"/>
    </source>
</evidence>
<keyword evidence="4" id="KW-0411">Iron-sulfur</keyword>
<organism evidence="6">
    <name type="scientific">Piromyces sp</name>
    <dbReference type="NCBI Taxonomy" id="45796"/>
    <lineage>
        <taxon>Eukaryota</taxon>
        <taxon>Fungi</taxon>
        <taxon>Fungi incertae sedis</taxon>
        <taxon>Chytridiomycota</taxon>
        <taxon>Chytridiomycota incertae sedis</taxon>
        <taxon>Neocallimastigomycetes</taxon>
        <taxon>Neocallimastigales</taxon>
        <taxon>Neocallimastigaceae</taxon>
        <taxon>Piromyces</taxon>
    </lineage>
</organism>
<protein>
    <submittedName>
        <fullName evidence="6">DNAse I</fullName>
    </submittedName>
</protein>
<keyword evidence="3" id="KW-0408">Iron</keyword>
<dbReference type="SMART" id="SM00478">
    <property type="entry name" value="ENDO3c"/>
    <property type="match status" value="1"/>
</dbReference>
<dbReference type="PANTHER" id="PTHR10359">
    <property type="entry name" value="A/G-SPECIFIC ADENINE GLYCOSYLASE/ENDONUCLEASE III"/>
    <property type="match status" value="1"/>
</dbReference>
<keyword evidence="2" id="KW-0479">Metal-binding</keyword>
<evidence type="ECO:0000256" key="2">
    <source>
        <dbReference type="ARBA" id="ARBA00022723"/>
    </source>
</evidence>
<dbReference type="AlphaFoldDB" id="A0A2S1TZH0"/>
<sequence>MQPWHLNLFERKLIIILKKILKLNQETLEELVRFVGFMKNKSKAIKTLAKWYIDHNEDPVVIVKKYGPKLRKTLLSLHGVGPETETADVLLAYIFDFPQFISDKYARTLFTQLGINGLIDYKILVFYNHINYINYFSYF</sequence>
<evidence type="ECO:0000256" key="1">
    <source>
        <dbReference type="ARBA" id="ARBA00022485"/>
    </source>
</evidence>
<dbReference type="GO" id="GO:0051539">
    <property type="term" value="F:4 iron, 4 sulfur cluster binding"/>
    <property type="evidence" value="ECO:0007669"/>
    <property type="project" value="UniProtKB-KW"/>
</dbReference>
<reference evidence="6" key="1">
    <citation type="submission" date="2018-03" db="EMBL/GenBank/DDBJ databases">
        <title>Horizontal gene transfer is an indispensable driver in forging the evolution of the Neocallimastigomycota as a distinct gut-dwelling fungal lineage.</title>
        <authorList>
            <person name="Murphy C.L."/>
            <person name="Youssef N.H."/>
            <person name="Elshahed M.S."/>
        </authorList>
    </citation>
    <scope>NUCLEOTIDE SEQUENCE</scope>
    <source>
        <strain evidence="6">B5</strain>
    </source>
</reference>
<keyword evidence="1" id="KW-0004">4Fe-4S</keyword>
<evidence type="ECO:0000256" key="4">
    <source>
        <dbReference type="ARBA" id="ARBA00023014"/>
    </source>
</evidence>
<dbReference type="Gene3D" id="1.10.340.30">
    <property type="entry name" value="Hypothetical protein, domain 2"/>
    <property type="match status" value="1"/>
</dbReference>
<name>A0A2S1TZH0_PIRSP</name>
<dbReference type="InterPro" id="IPR003265">
    <property type="entry name" value="HhH-GPD_domain"/>
</dbReference>
<proteinExistence type="evidence at transcript level"/>
<dbReference type="GO" id="GO:0046872">
    <property type="term" value="F:metal ion binding"/>
    <property type="evidence" value="ECO:0007669"/>
    <property type="project" value="UniProtKB-KW"/>
</dbReference>
<dbReference type="EMBL" id="MH043870">
    <property type="protein sequence ID" value="AWI67024.1"/>
    <property type="molecule type" value="mRNA"/>
</dbReference>
<feature type="domain" description="HhH-GPD" evidence="5">
    <location>
        <begin position="1"/>
        <end position="138"/>
    </location>
</feature>
<evidence type="ECO:0000313" key="6">
    <source>
        <dbReference type="EMBL" id="AWI67024.1"/>
    </source>
</evidence>
<dbReference type="InterPro" id="IPR011257">
    <property type="entry name" value="DNA_glycosylase"/>
</dbReference>
<dbReference type="GO" id="GO:0003824">
    <property type="term" value="F:catalytic activity"/>
    <property type="evidence" value="ECO:0007669"/>
    <property type="project" value="InterPro"/>
</dbReference>
<dbReference type="GO" id="GO:0006285">
    <property type="term" value="P:base-excision repair, AP site formation"/>
    <property type="evidence" value="ECO:0007669"/>
    <property type="project" value="UniProtKB-ARBA"/>
</dbReference>
<evidence type="ECO:0000256" key="3">
    <source>
        <dbReference type="ARBA" id="ARBA00023004"/>
    </source>
</evidence>
<accession>A0A2S1TZH0</accession>
<dbReference type="PANTHER" id="PTHR10359:SF19">
    <property type="entry name" value="DNA REPAIR GLYCOSYLASE MJ1434-RELATED"/>
    <property type="match status" value="1"/>
</dbReference>